<dbReference type="EMBL" id="CYZH01000002">
    <property type="protein sequence ID" value="CUN57274.1"/>
    <property type="molecule type" value="Genomic_DNA"/>
</dbReference>
<proteinExistence type="predicted"/>
<reference evidence="1 2" key="1">
    <citation type="submission" date="2015-09" db="EMBL/GenBank/DDBJ databases">
        <authorList>
            <consortium name="Pathogen Informatics"/>
        </authorList>
    </citation>
    <scope>NUCLEOTIDE SEQUENCE [LARGE SCALE GENOMIC DNA]</scope>
    <source>
        <strain evidence="1 2">2789STDY5608840</strain>
    </source>
</reference>
<evidence type="ECO:0000313" key="1">
    <source>
        <dbReference type="EMBL" id="CUN57274.1"/>
    </source>
</evidence>
<dbReference type="Proteomes" id="UP000095517">
    <property type="component" value="Unassembled WGS sequence"/>
</dbReference>
<gene>
    <name evidence="1" type="ORF">ERS852397_00469</name>
</gene>
<dbReference type="STRING" id="338188.ERS852397_00469"/>
<protein>
    <submittedName>
        <fullName evidence="1">Uncharacterized protein</fullName>
    </submittedName>
</protein>
<organism evidence="1 2">
    <name type="scientific">Bacteroides finegoldii</name>
    <dbReference type="NCBI Taxonomy" id="338188"/>
    <lineage>
        <taxon>Bacteria</taxon>
        <taxon>Pseudomonadati</taxon>
        <taxon>Bacteroidota</taxon>
        <taxon>Bacteroidia</taxon>
        <taxon>Bacteroidales</taxon>
        <taxon>Bacteroidaceae</taxon>
        <taxon>Bacteroides</taxon>
    </lineage>
</organism>
<dbReference type="AlphaFoldDB" id="A0A173Y040"/>
<evidence type="ECO:0000313" key="2">
    <source>
        <dbReference type="Proteomes" id="UP000095517"/>
    </source>
</evidence>
<accession>A0A173Y040</accession>
<name>A0A173Y040_9BACE</name>
<sequence length="280" mass="33319">MDYLISKTKGVNGSYYRVLSDVTVFDNIEEFDNARSYDDEYKLQEGEWFVVENFSTKEYCISLLRENFVPTSYSYMRREDYKKIDFVVSIQNDKYFLLQKITPSYLYSKRSMISWGNLQNPSDQARLLKEDNILVIKDTPDYIFVKDTDRLYFKNLNTITSIFNGINELYREATDDEVETFLSMDIINLESDFSKDQVKTANRRRIKEATERYNNFSTEQKNRIPNYISQYCPNLYDATTNRFRISNEKELTELLNTLNQRYYTTEIDGEKRLANSVTKL</sequence>
<dbReference type="RefSeq" id="WP_055278370.1">
    <property type="nucleotide sequence ID" value="NZ_CABIXA010000002.1"/>
</dbReference>